<sequence length="872" mass="99765">MSSNHQKSPSKPDVIQIATYNCRSFPQYFQDGTISDMLTKNIDILALTEVRRQAPSARARIDDAITLIHGPANPRWGGVGILIATNNFEITSFNFSHERLGHVKLLHTQTRRKLCIIVVYAPHNAADENEKEVFYEQLQEMKDEVTRGNEMPLIILGDFNGEIGREVDKCHGINSLAEIDNDNGQRLRDFSNANDLNNISTYFAKRDAPSDLDAVKKRYYRKKKWGKNHQAAMRKAALSYVDQLNQFTEDADADNDRFVKIMLKIRNAAEQHERAEDADADNDRFVKIMLKIRNAAEQHVEKESRYAKSTLLLILKRKELLNTIQASNATSPNFTRMLIELTEMGKTIRKMACNNLKTFKLKKMIAAIENRRSIKKAKRDMIQGSEMIQIPPEELGQFFDDLYKLNNKEMIQSKDALKEFERFSNNLDTTLPFTIHEVRRAIARAPTGKMPGPDKISGDEVKACINITAPVLLKQFNRYLETMRTPPKWKESKVILLYKKGCRKQAGNYRPLSLTSHVYKIFAGLILTRLNSTLSTEIGDYQFGFRRGVSTANAIVVVENILEKMYEHDSGIGMVFVDYSKAFDTVIRNCIYLTMAKMGIQDQLIRLVMDLNKDMVAEVEGTKIKLLKGVRQGCPLSPVLFNIALESIYRNVMTKESGGLKILGRNCSFISYADDTTLIAQSPKVLQSLTTHLQIESAKVGLHINKNKTCLLASNTNTRNRIKPKKSHKLPPNIITEFKIVIDGEEIETVDSFKYLGKVISLDKARPFVSDAKARGWKAYHMYKQYTMGCNLQGKRYIYNALIRPAMCYGCQTWNFTKGALYSLEVTERSILRRIFKKRIWNETTNERLHNTDLYASCHIKRLRDFVIDLKI</sequence>
<accession>A0AC35TPZ0</accession>
<organism evidence="1 2">
    <name type="scientific">Rhabditophanes sp. KR3021</name>
    <dbReference type="NCBI Taxonomy" id="114890"/>
    <lineage>
        <taxon>Eukaryota</taxon>
        <taxon>Metazoa</taxon>
        <taxon>Ecdysozoa</taxon>
        <taxon>Nematoda</taxon>
        <taxon>Chromadorea</taxon>
        <taxon>Rhabditida</taxon>
        <taxon>Tylenchina</taxon>
        <taxon>Panagrolaimomorpha</taxon>
        <taxon>Strongyloidoidea</taxon>
        <taxon>Alloionematidae</taxon>
        <taxon>Rhabditophanes</taxon>
    </lineage>
</organism>
<evidence type="ECO:0000313" key="2">
    <source>
        <dbReference type="WBParaSite" id="RSKR_0000301600.1"/>
    </source>
</evidence>
<proteinExistence type="predicted"/>
<dbReference type="Proteomes" id="UP000095286">
    <property type="component" value="Unplaced"/>
</dbReference>
<reference evidence="2" key="1">
    <citation type="submission" date="2016-11" db="UniProtKB">
        <authorList>
            <consortium name="WormBaseParasite"/>
        </authorList>
    </citation>
    <scope>IDENTIFICATION</scope>
    <source>
        <strain evidence="2">KR3021</strain>
    </source>
</reference>
<name>A0AC35TPZ0_9BILA</name>
<protein>
    <submittedName>
        <fullName evidence="2">Reverse transcriptase domain-containing protein</fullName>
    </submittedName>
</protein>
<evidence type="ECO:0000313" key="1">
    <source>
        <dbReference type="Proteomes" id="UP000095286"/>
    </source>
</evidence>
<dbReference type="WBParaSite" id="RSKR_0000301600.1">
    <property type="protein sequence ID" value="RSKR_0000301600.1"/>
    <property type="gene ID" value="RSKR_0000301600"/>
</dbReference>